<evidence type="ECO:0000256" key="3">
    <source>
        <dbReference type="SAM" id="MobiDB-lite"/>
    </source>
</evidence>
<evidence type="ECO:0000313" key="5">
    <source>
        <dbReference type="EMBL" id="PHT43951.1"/>
    </source>
</evidence>
<keyword evidence="1 2" id="KW-0103">Bromodomain</keyword>
<sequence>MGQIVKTKKKGRPSKADLARRNAAVEKTESAKKEKELRRSGRRRNVRYMFDIDDYLDDDEYFLDDDEDERGKEKKLKLLLKLQNDEGGAAESTPSRNRRGPATSASSDDDDGDVRKHTKKRKINRDEDEEDDEENDDEIENENEIENDDEARGRNEEGKDVDSAPGTPPERHSGISPLPDKKTLELILDKLQKKDIYGVYADPVDPEELPDYHEVIENPMDFATVRNKLGTGAYATLEQFESDICLICSNAMQYNSSDTIYHKQARNIQELATKKFEKLRINYDRSDKDVKVEQKTKYGSVVRKQIKKPVAQMFQETVGSDFSSGATLAVAGDNHHLNNTSVTGVSEKPYGVDGSAEGNSSLNDQNVDKAEESLSGKGPLSRFGRKPTVPDDNRRASYNISTQPGCSRESIFSTFEDESKHLVTVGLYSDHAYARSLARFAATLGPVAWRVASQKIEQALPPGFKFGQGWVGEYEPLPTPVLVLENYTLKEPPFFSKSVQKFGAQKNEKTSEDAIARKDTQPMLEGKSPYLGSTSGKPMESGLNILIPMKEQSPREVNREGRPSFLSSSGKKPPVCATASPRYQHPDLQSRNFTEPDRKGHFKSEPDKKIHFKSEPEKKISLKTEPDKKLQKQVELNSPPSANQRNSEVTKKSKITSTSEIPGSRSTGASPRNPFSAGSFKQPAVNGNAVGGLPNGRALNNKPDIAPAAHLTADSIPAMRKVAGFFHQEQEQGLSDPVQLMRMLAEKAQSQQNSLNQSLTDASTNSPVTPSVRKDDSGNAAAAAARAWMSVGAAGFRPGVETASLLNCHISADSLYNPSRNVQQQTSRVRGEHPASAMHFQAEKSSTPLHAFVPHPVRVGSEAQFQNAPLIFRQSIPADLSRFQVQSAWQNFNQPAQPRQKQDSLPPDLNISFQSSGSPGRPSSTVLVDSQQPDLALQL</sequence>
<dbReference type="PANTHER" id="PTHR22881">
    <property type="entry name" value="BROMODOMAIN CONTAINING PROTEIN"/>
    <property type="match status" value="1"/>
</dbReference>
<feature type="region of interest" description="Disordered" evidence="3">
    <location>
        <begin position="335"/>
        <end position="402"/>
    </location>
</feature>
<accession>A0A2G2WFD9</accession>
<feature type="region of interest" description="Disordered" evidence="3">
    <location>
        <begin position="894"/>
        <end position="939"/>
    </location>
</feature>
<organism evidence="5 6">
    <name type="scientific">Capsicum baccatum</name>
    <name type="common">Peruvian pepper</name>
    <dbReference type="NCBI Taxonomy" id="33114"/>
    <lineage>
        <taxon>Eukaryota</taxon>
        <taxon>Viridiplantae</taxon>
        <taxon>Streptophyta</taxon>
        <taxon>Embryophyta</taxon>
        <taxon>Tracheophyta</taxon>
        <taxon>Spermatophyta</taxon>
        <taxon>Magnoliopsida</taxon>
        <taxon>eudicotyledons</taxon>
        <taxon>Gunneridae</taxon>
        <taxon>Pentapetalae</taxon>
        <taxon>asterids</taxon>
        <taxon>lamiids</taxon>
        <taxon>Solanales</taxon>
        <taxon>Solanaceae</taxon>
        <taxon>Solanoideae</taxon>
        <taxon>Capsiceae</taxon>
        <taxon>Capsicum</taxon>
    </lineage>
</organism>
<comment type="caution">
    <text evidence="5">The sequence shown here is derived from an EMBL/GenBank/DDBJ whole genome shotgun (WGS) entry which is preliminary data.</text>
</comment>
<feature type="compositionally biased region" description="Basic residues" evidence="3">
    <location>
        <begin position="1"/>
        <end position="13"/>
    </location>
</feature>
<dbReference type="STRING" id="33114.A0A2G2WFD9"/>
<reference evidence="6" key="2">
    <citation type="journal article" date="2017" name="J. Anim. Genet.">
        <title>Multiple reference genome sequences of hot pepper reveal the massive evolution of plant disease resistance genes by retroduplication.</title>
        <authorList>
            <person name="Kim S."/>
            <person name="Park J."/>
            <person name="Yeom S.-I."/>
            <person name="Kim Y.-M."/>
            <person name="Seo E."/>
            <person name="Kim K.-T."/>
            <person name="Kim M.-S."/>
            <person name="Lee J.M."/>
            <person name="Cheong K."/>
            <person name="Shin H.-S."/>
            <person name="Kim S.-B."/>
            <person name="Han K."/>
            <person name="Lee J."/>
            <person name="Park M."/>
            <person name="Lee H.-A."/>
            <person name="Lee H.-Y."/>
            <person name="Lee Y."/>
            <person name="Oh S."/>
            <person name="Lee J.H."/>
            <person name="Choi E."/>
            <person name="Choi E."/>
            <person name="Lee S.E."/>
            <person name="Jeon J."/>
            <person name="Kim H."/>
            <person name="Choi G."/>
            <person name="Song H."/>
            <person name="Lee J."/>
            <person name="Lee S.-C."/>
            <person name="Kwon J.-K."/>
            <person name="Lee H.-Y."/>
            <person name="Koo N."/>
            <person name="Hong Y."/>
            <person name="Kim R.W."/>
            <person name="Kang W.-H."/>
            <person name="Huh J.H."/>
            <person name="Kang B.-C."/>
            <person name="Yang T.-J."/>
            <person name="Lee Y.-H."/>
            <person name="Bennetzen J.L."/>
            <person name="Choi D."/>
        </authorList>
    </citation>
    <scope>NUCLEOTIDE SEQUENCE [LARGE SCALE GENOMIC DNA]</scope>
    <source>
        <strain evidence="6">cv. PBC81</strain>
    </source>
</reference>
<evidence type="ECO:0000256" key="1">
    <source>
        <dbReference type="ARBA" id="ARBA00023117"/>
    </source>
</evidence>
<feature type="compositionally biased region" description="Low complexity" evidence="3">
    <location>
        <begin position="749"/>
        <end position="759"/>
    </location>
</feature>
<feature type="compositionally biased region" description="Basic and acidic residues" evidence="3">
    <location>
        <begin position="552"/>
        <end position="562"/>
    </location>
</feature>
<dbReference type="InterPro" id="IPR051831">
    <property type="entry name" value="Bromodomain_contain_prot"/>
</dbReference>
<feature type="compositionally biased region" description="Polar residues" evidence="3">
    <location>
        <begin position="911"/>
        <end position="933"/>
    </location>
</feature>
<dbReference type="Proteomes" id="UP000224567">
    <property type="component" value="Unassembled WGS sequence"/>
</dbReference>
<feature type="compositionally biased region" description="Polar residues" evidence="3">
    <location>
        <begin position="634"/>
        <end position="647"/>
    </location>
</feature>
<dbReference type="EMBL" id="MLFT02000007">
    <property type="protein sequence ID" value="PHT43951.1"/>
    <property type="molecule type" value="Genomic_DNA"/>
</dbReference>
<dbReference type="OrthoDB" id="21449at2759"/>
<feature type="compositionally biased region" description="Acidic residues" evidence="3">
    <location>
        <begin position="126"/>
        <end position="149"/>
    </location>
</feature>
<evidence type="ECO:0000259" key="4">
    <source>
        <dbReference type="PROSITE" id="PS50014"/>
    </source>
</evidence>
<feature type="region of interest" description="Disordered" evidence="3">
    <location>
        <begin position="503"/>
        <end position="688"/>
    </location>
</feature>
<evidence type="ECO:0000256" key="2">
    <source>
        <dbReference type="PROSITE-ProRule" id="PRU00035"/>
    </source>
</evidence>
<dbReference type="InterPro" id="IPR001487">
    <property type="entry name" value="Bromodomain"/>
</dbReference>
<feature type="region of interest" description="Disordered" evidence="3">
    <location>
        <begin position="1"/>
        <end position="44"/>
    </location>
</feature>
<dbReference type="AlphaFoldDB" id="A0A2G2WFD9"/>
<feature type="region of interest" description="Disordered" evidence="3">
    <location>
        <begin position="81"/>
        <end position="180"/>
    </location>
</feature>
<reference evidence="5 6" key="1">
    <citation type="journal article" date="2017" name="Genome Biol.">
        <title>New reference genome sequences of hot pepper reveal the massive evolution of plant disease-resistance genes by retroduplication.</title>
        <authorList>
            <person name="Kim S."/>
            <person name="Park J."/>
            <person name="Yeom S.I."/>
            <person name="Kim Y.M."/>
            <person name="Seo E."/>
            <person name="Kim K.T."/>
            <person name="Kim M.S."/>
            <person name="Lee J.M."/>
            <person name="Cheong K."/>
            <person name="Shin H.S."/>
            <person name="Kim S.B."/>
            <person name="Han K."/>
            <person name="Lee J."/>
            <person name="Park M."/>
            <person name="Lee H.A."/>
            <person name="Lee H.Y."/>
            <person name="Lee Y."/>
            <person name="Oh S."/>
            <person name="Lee J.H."/>
            <person name="Choi E."/>
            <person name="Choi E."/>
            <person name="Lee S.E."/>
            <person name="Jeon J."/>
            <person name="Kim H."/>
            <person name="Choi G."/>
            <person name="Song H."/>
            <person name="Lee J."/>
            <person name="Lee S.C."/>
            <person name="Kwon J.K."/>
            <person name="Lee H.Y."/>
            <person name="Koo N."/>
            <person name="Hong Y."/>
            <person name="Kim R.W."/>
            <person name="Kang W.H."/>
            <person name="Huh J.H."/>
            <person name="Kang B.C."/>
            <person name="Yang T.J."/>
            <person name="Lee Y.H."/>
            <person name="Bennetzen J.L."/>
            <person name="Choi D."/>
        </authorList>
    </citation>
    <scope>NUCLEOTIDE SEQUENCE [LARGE SCALE GENOMIC DNA]</scope>
    <source>
        <strain evidence="6">cv. PBC81</strain>
    </source>
</reference>
<feature type="compositionally biased region" description="Basic and acidic residues" evidence="3">
    <location>
        <begin position="506"/>
        <end position="520"/>
    </location>
</feature>
<keyword evidence="6" id="KW-1185">Reference proteome</keyword>
<dbReference type="Gene3D" id="1.20.920.10">
    <property type="entry name" value="Bromodomain-like"/>
    <property type="match status" value="1"/>
</dbReference>
<dbReference type="InterPro" id="IPR036427">
    <property type="entry name" value="Bromodomain-like_sf"/>
</dbReference>
<dbReference type="InterPro" id="IPR018359">
    <property type="entry name" value="Bromodomain_CS"/>
</dbReference>
<gene>
    <name evidence="5" type="ORF">CQW23_17976</name>
</gene>
<feature type="compositionally biased region" description="Basic and acidic residues" evidence="3">
    <location>
        <begin position="169"/>
        <end position="180"/>
    </location>
</feature>
<proteinExistence type="predicted"/>
<feature type="region of interest" description="Disordered" evidence="3">
    <location>
        <begin position="747"/>
        <end position="776"/>
    </location>
</feature>
<protein>
    <recommendedName>
        <fullName evidence="4">Bromo domain-containing protein</fullName>
    </recommendedName>
</protein>
<evidence type="ECO:0000313" key="6">
    <source>
        <dbReference type="Proteomes" id="UP000224567"/>
    </source>
</evidence>
<dbReference type="SUPFAM" id="SSF47370">
    <property type="entry name" value="Bromodomain"/>
    <property type="match status" value="1"/>
</dbReference>
<dbReference type="PROSITE" id="PS50014">
    <property type="entry name" value="BROMODOMAIN_2"/>
    <property type="match status" value="1"/>
</dbReference>
<dbReference type="PRINTS" id="PR00503">
    <property type="entry name" value="BROMODOMAIN"/>
</dbReference>
<feature type="compositionally biased region" description="Basic and acidic residues" evidence="3">
    <location>
        <begin position="594"/>
        <end position="632"/>
    </location>
</feature>
<name>A0A2G2WFD9_CAPBA</name>
<dbReference type="SMART" id="SM00297">
    <property type="entry name" value="BROMO"/>
    <property type="match status" value="1"/>
</dbReference>
<feature type="compositionally biased region" description="Polar residues" evidence="3">
    <location>
        <begin position="655"/>
        <end position="670"/>
    </location>
</feature>
<feature type="compositionally biased region" description="Basic and acidic residues" evidence="3">
    <location>
        <begin position="150"/>
        <end position="162"/>
    </location>
</feature>
<dbReference type="PROSITE" id="PS00633">
    <property type="entry name" value="BROMODOMAIN_1"/>
    <property type="match status" value="1"/>
</dbReference>
<feature type="domain" description="Bromo" evidence="4">
    <location>
        <begin position="192"/>
        <end position="262"/>
    </location>
</feature>
<dbReference type="CDD" id="cd04369">
    <property type="entry name" value="Bromodomain"/>
    <property type="match status" value="1"/>
</dbReference>
<feature type="compositionally biased region" description="Basic and acidic residues" evidence="3">
    <location>
        <begin position="14"/>
        <end position="39"/>
    </location>
</feature>
<dbReference type="PANTHER" id="PTHR22881:SF42">
    <property type="entry name" value="DNA-BINDING BROMODOMAIN-CONTAINING PROTEIN"/>
    <property type="match status" value="1"/>
</dbReference>
<dbReference type="Pfam" id="PF00439">
    <property type="entry name" value="Bromodomain"/>
    <property type="match status" value="1"/>
</dbReference>
<feature type="compositionally biased region" description="Polar residues" evidence="3">
    <location>
        <begin position="760"/>
        <end position="769"/>
    </location>
</feature>